<evidence type="ECO:0000256" key="5">
    <source>
        <dbReference type="ARBA" id="ARBA00022692"/>
    </source>
</evidence>
<dbReference type="PANTHER" id="PTHR21716:SF53">
    <property type="entry name" value="PERMEASE PERM-RELATED"/>
    <property type="match status" value="1"/>
</dbReference>
<accession>A0ABT7Y7K1</accession>
<evidence type="ECO:0000313" key="9">
    <source>
        <dbReference type="EMBL" id="MDN3202508.1"/>
    </source>
</evidence>
<keyword evidence="4" id="KW-1003">Cell membrane</keyword>
<keyword evidence="10" id="KW-1185">Reference proteome</keyword>
<evidence type="ECO:0000313" key="10">
    <source>
        <dbReference type="Proteomes" id="UP001171916"/>
    </source>
</evidence>
<evidence type="ECO:0000256" key="6">
    <source>
        <dbReference type="ARBA" id="ARBA00022989"/>
    </source>
</evidence>
<name>A0ABT7Y7K1_9BACT</name>
<comment type="similarity">
    <text evidence="2">Belongs to the autoinducer-2 exporter (AI-2E) (TC 2.A.86) family.</text>
</comment>
<evidence type="ECO:0000256" key="3">
    <source>
        <dbReference type="ARBA" id="ARBA00022448"/>
    </source>
</evidence>
<organism evidence="9 10">
    <name type="scientific">Algoriphagus sediminis</name>
    <dbReference type="NCBI Taxonomy" id="3057113"/>
    <lineage>
        <taxon>Bacteria</taxon>
        <taxon>Pseudomonadati</taxon>
        <taxon>Bacteroidota</taxon>
        <taxon>Cytophagia</taxon>
        <taxon>Cytophagales</taxon>
        <taxon>Cyclobacteriaceae</taxon>
        <taxon>Algoriphagus</taxon>
    </lineage>
</organism>
<protein>
    <submittedName>
        <fullName evidence="9">AI-2E family transporter</fullName>
    </submittedName>
</protein>
<comment type="subcellular location">
    <subcellularLocation>
        <location evidence="1">Cell membrane</location>
        <topology evidence="1">Multi-pass membrane protein</topology>
    </subcellularLocation>
</comment>
<reference evidence="9" key="1">
    <citation type="submission" date="2023-06" db="EMBL/GenBank/DDBJ databases">
        <title>Robiginitalea aurantiacus sp. nov. and Algoriphagus sediminis sp. nov., isolated from coastal sediment.</title>
        <authorList>
            <person name="Zhou Z.Y."/>
            <person name="An J."/>
            <person name="Jia Y.W."/>
            <person name="Du Z.J."/>
        </authorList>
    </citation>
    <scope>NUCLEOTIDE SEQUENCE</scope>
    <source>
        <strain evidence="9">C2-7</strain>
    </source>
</reference>
<dbReference type="PANTHER" id="PTHR21716">
    <property type="entry name" value="TRANSMEMBRANE PROTEIN"/>
    <property type="match status" value="1"/>
</dbReference>
<feature type="transmembrane region" description="Helical" evidence="8">
    <location>
        <begin position="222"/>
        <end position="251"/>
    </location>
</feature>
<gene>
    <name evidence="9" type="ORF">QVH07_00045</name>
</gene>
<keyword evidence="5 8" id="KW-0812">Transmembrane</keyword>
<proteinExistence type="inferred from homology"/>
<feature type="transmembrane region" description="Helical" evidence="8">
    <location>
        <begin position="138"/>
        <end position="161"/>
    </location>
</feature>
<evidence type="ECO:0000256" key="7">
    <source>
        <dbReference type="ARBA" id="ARBA00023136"/>
    </source>
</evidence>
<keyword evidence="6 8" id="KW-1133">Transmembrane helix</keyword>
<dbReference type="InterPro" id="IPR002549">
    <property type="entry name" value="AI-2E-like"/>
</dbReference>
<dbReference type="EMBL" id="JAUEPH010000001">
    <property type="protein sequence ID" value="MDN3202508.1"/>
    <property type="molecule type" value="Genomic_DNA"/>
</dbReference>
<evidence type="ECO:0000256" key="8">
    <source>
        <dbReference type="SAM" id="Phobius"/>
    </source>
</evidence>
<evidence type="ECO:0000256" key="1">
    <source>
        <dbReference type="ARBA" id="ARBA00004651"/>
    </source>
</evidence>
<feature type="transmembrane region" description="Helical" evidence="8">
    <location>
        <begin position="289"/>
        <end position="317"/>
    </location>
</feature>
<comment type="caution">
    <text evidence="9">The sequence shown here is derived from an EMBL/GenBank/DDBJ whole genome shotgun (WGS) entry which is preliminary data.</text>
</comment>
<keyword evidence="3" id="KW-0813">Transport</keyword>
<evidence type="ECO:0000256" key="4">
    <source>
        <dbReference type="ARBA" id="ARBA00022475"/>
    </source>
</evidence>
<keyword evidence="7 8" id="KW-0472">Membrane</keyword>
<dbReference type="RefSeq" id="WP_289998045.1">
    <property type="nucleotide sequence ID" value="NZ_JAUEPH010000001.1"/>
</dbReference>
<dbReference type="Pfam" id="PF01594">
    <property type="entry name" value="AI-2E_transport"/>
    <property type="match status" value="1"/>
</dbReference>
<feature type="transmembrane region" description="Helical" evidence="8">
    <location>
        <begin position="194"/>
        <end position="215"/>
    </location>
</feature>
<dbReference type="Proteomes" id="UP001171916">
    <property type="component" value="Unassembled WGS sequence"/>
</dbReference>
<sequence>MNTSRLQQWAYAAMLIVFGVIILKEGAFLFVPLLWGVFFAFALYPMAHWLELKRVPRALAIVISILVVSVFVIGVLYVLFNQVINLARDIPEIGEQLKSKSNTYLKDILDFFNLDVEGSLESIGLMEMLSVENLSRTLFATGKSITLGGIVPLYVFLLMYYKDFFTSFLLKVSDDPNEQVIRWARSTGDLIKSYLVGLVKVTIMLSVLSGIYFYLIGSEYFILFAVLVGVLNPIPYVGVIISSSVAIFFMFLTTDSLIYPLLTMLVLWGLQLFENNIITPTVVGSQVKVNALAVVLAILFGGWLWGVSGMVLCIPLIGVIKLTLEQSDDYKAYGFLLSDSVKIIEENENYWSILKKKIGLKKGSN</sequence>
<feature type="transmembrane region" description="Helical" evidence="8">
    <location>
        <begin position="28"/>
        <end position="47"/>
    </location>
</feature>
<evidence type="ECO:0000256" key="2">
    <source>
        <dbReference type="ARBA" id="ARBA00009773"/>
    </source>
</evidence>
<feature type="transmembrane region" description="Helical" evidence="8">
    <location>
        <begin position="257"/>
        <end position="277"/>
    </location>
</feature>
<feature type="transmembrane region" description="Helical" evidence="8">
    <location>
        <begin position="59"/>
        <end position="80"/>
    </location>
</feature>